<keyword evidence="2" id="KW-1185">Reference proteome</keyword>
<reference evidence="1" key="1">
    <citation type="submission" date="2022-01" db="EMBL/GenBank/DDBJ databases">
        <authorList>
            <person name="King R."/>
        </authorList>
    </citation>
    <scope>NUCLEOTIDE SEQUENCE</scope>
</reference>
<name>A0A9N9SHQ5_PHACE</name>
<dbReference type="OrthoDB" id="6747988at2759"/>
<proteinExistence type="predicted"/>
<evidence type="ECO:0000313" key="1">
    <source>
        <dbReference type="EMBL" id="CAG9820121.1"/>
    </source>
</evidence>
<protein>
    <submittedName>
        <fullName evidence="1">Uncharacterized protein</fullName>
    </submittedName>
</protein>
<evidence type="ECO:0000313" key="2">
    <source>
        <dbReference type="Proteomes" id="UP001153737"/>
    </source>
</evidence>
<accession>A0A9N9SHQ5</accession>
<dbReference type="PANTHER" id="PTHR46791:SF13">
    <property type="entry name" value="CLR5 DOMAIN-CONTAINING PROTEIN"/>
    <property type="match status" value="1"/>
</dbReference>
<sequence length="147" mass="17342">MDDGLILIRFYFCLGFQQTEILASLALNHDINISLSTLKRKLHKLGLFRRKNFTDILEIQQFIIKNTKTHGQLHGYRWMHLKCLQNNLVVTQDMVRLLLQIIDPVGVDKLFYNMTILRLQRTSMLQSPVIPIKWLSKFQIIPNAFFK</sequence>
<reference evidence="1" key="2">
    <citation type="submission" date="2022-10" db="EMBL/GenBank/DDBJ databases">
        <authorList>
            <consortium name="ENA_rothamsted_submissions"/>
            <consortium name="culmorum"/>
            <person name="King R."/>
        </authorList>
    </citation>
    <scope>NUCLEOTIDE SEQUENCE</scope>
</reference>
<dbReference type="Proteomes" id="UP001153737">
    <property type="component" value="Chromosome 3"/>
</dbReference>
<dbReference type="PANTHER" id="PTHR46791">
    <property type="entry name" value="EXPRESSED PROTEIN"/>
    <property type="match status" value="1"/>
</dbReference>
<dbReference type="AlphaFoldDB" id="A0A9N9SHQ5"/>
<gene>
    <name evidence="1" type="ORF">PHAECO_LOCUS7219</name>
</gene>
<dbReference type="EMBL" id="OU896709">
    <property type="protein sequence ID" value="CAG9820121.1"/>
    <property type="molecule type" value="Genomic_DNA"/>
</dbReference>
<organism evidence="1 2">
    <name type="scientific">Phaedon cochleariae</name>
    <name type="common">Mustard beetle</name>
    <dbReference type="NCBI Taxonomy" id="80249"/>
    <lineage>
        <taxon>Eukaryota</taxon>
        <taxon>Metazoa</taxon>
        <taxon>Ecdysozoa</taxon>
        <taxon>Arthropoda</taxon>
        <taxon>Hexapoda</taxon>
        <taxon>Insecta</taxon>
        <taxon>Pterygota</taxon>
        <taxon>Neoptera</taxon>
        <taxon>Endopterygota</taxon>
        <taxon>Coleoptera</taxon>
        <taxon>Polyphaga</taxon>
        <taxon>Cucujiformia</taxon>
        <taxon>Chrysomeloidea</taxon>
        <taxon>Chrysomelidae</taxon>
        <taxon>Chrysomelinae</taxon>
        <taxon>Chrysomelini</taxon>
        <taxon>Phaedon</taxon>
    </lineage>
</organism>